<reference evidence="1" key="1">
    <citation type="submission" date="2020-10" db="EMBL/GenBank/DDBJ databases">
        <authorList>
            <person name="Castelo-Branco R."/>
            <person name="Eusebio N."/>
            <person name="Adriana R."/>
            <person name="Vieira A."/>
            <person name="Brugerolle De Fraissinette N."/>
            <person name="Rezende De Castro R."/>
            <person name="Schneider M.P."/>
            <person name="Vasconcelos V."/>
            <person name="Leao P.N."/>
        </authorList>
    </citation>
    <scope>NUCLEOTIDE SEQUENCE</scope>
    <source>
        <strain evidence="1">LEGE 04289</strain>
    </source>
</reference>
<protein>
    <submittedName>
        <fullName evidence="1">Eco57I restriction-modification methylase domain-containing protein</fullName>
    </submittedName>
</protein>
<accession>A0ACC5Q0C2</accession>
<evidence type="ECO:0000313" key="1">
    <source>
        <dbReference type="EMBL" id="MBE9219008.1"/>
    </source>
</evidence>
<sequence length="1131" mass="131041">MKFNRSQVKKYLQLADFTSLFIEELGWDYADISPIYLKVNDENYTIEAICQKRGLMVYHCLPEKGILPNAQVRKKIDVEVTSYSQEHLIIYTDKGQQKQIWQWVKRESATKTKAKETTFNITQSGELLSQKLESLFIDFAEEENLTLTDVTQRTEKAFDIEKVTKDFFNKFQEIHLKFAAVIQGIENPKDANWYASVVLNRLMFIYFLQKKGFLDHGNPNYLQDKLKLSQTQGKDLYYQQFLQTLFFDGFGKAEKFRKQETAVLIGKIKYINGGLFLPHIIEEKYRGKIKINDAAFQDIFNLFSGYTWHLNDTPTGKDNEINPDVLGYIFEKYINQKEFGAYYTKPEITNYLCERTINKFISGKIGNIEIFDHLNNQLCQQLLDEILPQLSILDPACGSGAFLVAALQHLIKIYTAIFDFIQVSGNAENQARLRKIKQNHPSLDYYIKKRVITDNLYGVDIMEEAVEIAKLRLFLSLVASAETVDDLEPLPNVDFNIMSGNSLIGLIRVDDQRFDHVGNPDILQQLKAKDYQGILKEKNESIKKYKEHAFIVGKVEDTEQEDRLQFLRDHITLVNRESLVKLNQLLLDEFGNLKIKYEEVQLKGKPVKRVLNIADMEVLKPFHWGYHFDQIIAQGGFDIILGNPPWEVFQTDEKEFFQRFDNLIQKKKLDIKAWTKQFNKFMEDEEMRQAWLDYCSGYPHVSAYFKNAEQYRNQKSLVDGKSVARKINLYAVFLEQCCNLLSKNGECGLVIPSGIYTDLGTKQLREMLFSQTKITGLFCFENRKAIFENVDSRFKFVVLTFENGNKTLSFPARFMRHDVGELNSFPDDDCIHISVDLIKRLSPDSISVMEFKTDLDIFIAEKMSQFPLLGEEIQDKWNLKLTQEFNMTNDSHLFKTEPGKGRLPLYEGKMIHQFTHRFAEPRYWVEEEEGRKAVLGKNGVDKGQILDYQCYRFAYRAIARNTDIRTLIGSIVPKNVFSGNSLNLATPNFSNRELLVISTIINSFCVDFALRQTVSANINMFYVYQTPVPRLTEKDPYFQEIVERAAKLICTTAEYDELAREVGLTSHENGVTDERERGKIRAELDGIIAHLYGLTETEFSHILSTFPIVAEEVKNAALNAYRELKDTRLLF</sequence>
<keyword evidence="2" id="KW-1185">Reference proteome</keyword>
<comment type="caution">
    <text evidence="1">The sequence shown here is derived from an EMBL/GenBank/DDBJ whole genome shotgun (WGS) entry which is preliminary data.</text>
</comment>
<keyword evidence="1" id="KW-0489">Methyltransferase</keyword>
<dbReference type="Proteomes" id="UP000597867">
    <property type="component" value="Unassembled WGS sequence"/>
</dbReference>
<gene>
    <name evidence="1" type="ORF">IQ222_09440</name>
</gene>
<evidence type="ECO:0000313" key="2">
    <source>
        <dbReference type="Proteomes" id="UP000597867"/>
    </source>
</evidence>
<organism evidence="1 2">
    <name type="scientific">Dolichospermum flos-aquae LEGE 04289</name>
    <dbReference type="NCBI Taxonomy" id="1828708"/>
    <lineage>
        <taxon>Bacteria</taxon>
        <taxon>Bacillati</taxon>
        <taxon>Cyanobacteriota</taxon>
        <taxon>Cyanophyceae</taxon>
        <taxon>Nostocales</taxon>
        <taxon>Aphanizomenonaceae</taxon>
        <taxon>Dolichospermum</taxon>
    </lineage>
</organism>
<dbReference type="EMBL" id="JADEWF010000026">
    <property type="protein sequence ID" value="MBE9219008.1"/>
    <property type="molecule type" value="Genomic_DNA"/>
</dbReference>
<name>A0ACC5Q0C2_DOLFA</name>
<proteinExistence type="predicted"/>
<keyword evidence="1" id="KW-0808">Transferase</keyword>